<dbReference type="Gene3D" id="4.10.60.10">
    <property type="entry name" value="Zinc finger, CCHC-type"/>
    <property type="match status" value="1"/>
</dbReference>
<comment type="caution">
    <text evidence="1">The sequence shown here is derived from an EMBL/GenBank/DDBJ whole genome shotgun (WGS) entry which is preliminary data.</text>
</comment>
<name>A0AA47MJJ7_MERPO</name>
<reference evidence="1" key="1">
    <citation type="journal article" date="2023" name="Front. Mar. Sci.">
        <title>A new Merluccius polli reference genome to investigate the effects of global change in West African waters.</title>
        <authorList>
            <person name="Mateo J.L."/>
            <person name="Blanco-Fernandez C."/>
            <person name="Garcia-Vazquez E."/>
            <person name="Machado-Schiaffino G."/>
        </authorList>
    </citation>
    <scope>NUCLEOTIDE SEQUENCE</scope>
    <source>
        <strain evidence="1">C29</strain>
        <tissue evidence="1">Fin</tissue>
    </source>
</reference>
<evidence type="ECO:0000313" key="1">
    <source>
        <dbReference type="EMBL" id="KAK0141274.1"/>
    </source>
</evidence>
<dbReference type="EMBL" id="JAOPHQ010003978">
    <property type="protein sequence ID" value="KAK0141274.1"/>
    <property type="molecule type" value="Genomic_DNA"/>
</dbReference>
<sequence length="247" mass="27840">MLTIAGPQAIEVFNTFVFDSPDDSEKLDVVLGKCDAHCSPKKNETYERYVFRSRSQRQHEPFDSFLTDLRIKAQSCNFTMLKDSMIRDQIVIGVEDKKVRERLLRETELTLAGAIKICQAGELSQKHVKTFSELSAVASAHVSDSAAAVWAVSYQRGRRIQTRPAQQSEDVMINCKRCGSQHKPRQCPAFGKQCSSCQGKNHFAKQCFSKRKEGWKGKTVNLVEEPDLSDTFFVGMSITSSVRFITS</sequence>
<accession>A0AA47MJJ7</accession>
<dbReference type="AlphaFoldDB" id="A0AA47MJJ7"/>
<dbReference type="PANTHER" id="PTHR33198">
    <property type="entry name" value="ANK_REP_REGION DOMAIN-CONTAINING PROTEIN-RELATED"/>
    <property type="match status" value="1"/>
</dbReference>
<proteinExistence type="predicted"/>
<organism evidence="1 2">
    <name type="scientific">Merluccius polli</name>
    <name type="common">Benguela hake</name>
    <name type="synonym">Merluccius cadenati</name>
    <dbReference type="NCBI Taxonomy" id="89951"/>
    <lineage>
        <taxon>Eukaryota</taxon>
        <taxon>Metazoa</taxon>
        <taxon>Chordata</taxon>
        <taxon>Craniata</taxon>
        <taxon>Vertebrata</taxon>
        <taxon>Euteleostomi</taxon>
        <taxon>Actinopterygii</taxon>
        <taxon>Neopterygii</taxon>
        <taxon>Teleostei</taxon>
        <taxon>Neoteleostei</taxon>
        <taxon>Acanthomorphata</taxon>
        <taxon>Zeiogadaria</taxon>
        <taxon>Gadariae</taxon>
        <taxon>Gadiformes</taxon>
        <taxon>Gadoidei</taxon>
        <taxon>Merlucciidae</taxon>
        <taxon>Merluccius</taxon>
    </lineage>
</organism>
<evidence type="ECO:0000313" key="2">
    <source>
        <dbReference type="Proteomes" id="UP001174136"/>
    </source>
</evidence>
<protein>
    <submittedName>
        <fullName evidence="1">Uncharacterized protein</fullName>
    </submittedName>
</protein>
<dbReference type="PANTHER" id="PTHR33198:SF20">
    <property type="entry name" value="RETROTRANSPOSON GAG DOMAIN-CONTAINING PROTEIN"/>
    <property type="match status" value="1"/>
</dbReference>
<keyword evidence="2" id="KW-1185">Reference proteome</keyword>
<gene>
    <name evidence="1" type="ORF">N1851_021716</name>
</gene>
<dbReference type="Proteomes" id="UP001174136">
    <property type="component" value="Unassembled WGS sequence"/>
</dbReference>